<evidence type="ECO:0000313" key="3">
    <source>
        <dbReference type="EMBL" id="KDO51735.1"/>
    </source>
</evidence>
<dbReference type="InterPro" id="IPR002182">
    <property type="entry name" value="NB-ARC"/>
</dbReference>
<evidence type="ECO:0000256" key="1">
    <source>
        <dbReference type="ARBA" id="ARBA00023027"/>
    </source>
</evidence>
<dbReference type="GO" id="GO:0005634">
    <property type="term" value="C:nucleus"/>
    <property type="evidence" value="ECO:0000318"/>
    <property type="project" value="GO_Central"/>
</dbReference>
<dbReference type="Gene3D" id="3.40.50.10140">
    <property type="entry name" value="Toll/interleukin-1 receptor homology (TIR) domain"/>
    <property type="match status" value="1"/>
</dbReference>
<feature type="domain" description="TIR" evidence="2">
    <location>
        <begin position="18"/>
        <end position="186"/>
    </location>
</feature>
<dbReference type="Pfam" id="PF00931">
    <property type="entry name" value="NB-ARC"/>
    <property type="match status" value="1"/>
</dbReference>
<evidence type="ECO:0000313" key="4">
    <source>
        <dbReference type="Proteomes" id="UP000027120"/>
    </source>
</evidence>
<dbReference type="InterPro" id="IPR000157">
    <property type="entry name" value="TIR_dom"/>
</dbReference>
<keyword evidence="1" id="KW-0520">NAD</keyword>
<dbReference type="Gene3D" id="3.40.50.300">
    <property type="entry name" value="P-loop containing nucleotide triphosphate hydrolases"/>
    <property type="match status" value="1"/>
</dbReference>
<dbReference type="GO" id="GO:0006952">
    <property type="term" value="P:defense response"/>
    <property type="evidence" value="ECO:0007669"/>
    <property type="project" value="InterPro"/>
</dbReference>
<keyword evidence="4" id="KW-1185">Reference proteome</keyword>
<sequence>MASASSSSSSSINLRPEAKYDVFLSFRGEDTRDNFTSHLYAALCRKNIETFIDNQLIRGDEISPALLDAIGGSKISVIIFSEGYASSRWCLEEIVKILECKNDKNIGQIVVPVFYRVDPSDVRNQTGIFGDGFLKLEERFMEWPEKLESWRIALREAANLSGFASHAIRPESLLIEKIVGEILKRLNDMYRTDNKDLIGVESSIRQIESLLSTGSKDVYTLGIWGIGGIGKTTLAGAIFNRISNQFEGSYFLQNVREESERTGGLSQLRQKLFS</sequence>
<dbReference type="PROSITE" id="PS50104">
    <property type="entry name" value="TIR"/>
    <property type="match status" value="1"/>
</dbReference>
<dbReference type="Proteomes" id="UP000027120">
    <property type="component" value="Unassembled WGS sequence"/>
</dbReference>
<dbReference type="PANTHER" id="PTHR11017">
    <property type="entry name" value="LEUCINE-RICH REPEAT-CONTAINING PROTEIN"/>
    <property type="match status" value="1"/>
</dbReference>
<name>A0A067ED01_CITSI</name>
<accession>A0A067ED01</accession>
<dbReference type="GO" id="GO:0043531">
    <property type="term" value="F:ADP binding"/>
    <property type="evidence" value="ECO:0007669"/>
    <property type="project" value="InterPro"/>
</dbReference>
<dbReference type="InterPro" id="IPR044974">
    <property type="entry name" value="Disease_R_plants"/>
</dbReference>
<dbReference type="SMART" id="SM00255">
    <property type="entry name" value="TIR"/>
    <property type="match status" value="1"/>
</dbReference>
<dbReference type="GO" id="GO:0007165">
    <property type="term" value="P:signal transduction"/>
    <property type="evidence" value="ECO:0000318"/>
    <property type="project" value="GO_Central"/>
</dbReference>
<dbReference type="InterPro" id="IPR035897">
    <property type="entry name" value="Toll_tir_struct_dom_sf"/>
</dbReference>
<reference evidence="3 4" key="1">
    <citation type="submission" date="2014-04" db="EMBL/GenBank/DDBJ databases">
        <authorList>
            <consortium name="International Citrus Genome Consortium"/>
            <person name="Gmitter F."/>
            <person name="Chen C."/>
            <person name="Farmerie W."/>
            <person name="Harkins T."/>
            <person name="Desany B."/>
            <person name="Mohiuddin M."/>
            <person name="Kodira C."/>
            <person name="Borodovsky M."/>
            <person name="Lomsadze A."/>
            <person name="Burns P."/>
            <person name="Jenkins J."/>
            <person name="Prochnik S."/>
            <person name="Shu S."/>
            <person name="Chapman J."/>
            <person name="Pitluck S."/>
            <person name="Schmutz J."/>
            <person name="Rokhsar D."/>
        </authorList>
    </citation>
    <scope>NUCLEOTIDE SEQUENCE</scope>
</reference>
<dbReference type="FunFam" id="3.40.50.10140:FF:000007">
    <property type="entry name" value="Disease resistance protein (TIR-NBS-LRR class)"/>
    <property type="match status" value="1"/>
</dbReference>
<dbReference type="AlphaFoldDB" id="A0A067ED01"/>
<dbReference type="InterPro" id="IPR027417">
    <property type="entry name" value="P-loop_NTPase"/>
</dbReference>
<dbReference type="EMBL" id="KK785048">
    <property type="protein sequence ID" value="KDO51735.1"/>
    <property type="molecule type" value="Genomic_DNA"/>
</dbReference>
<dbReference type="Pfam" id="PF01582">
    <property type="entry name" value="TIR"/>
    <property type="match status" value="1"/>
</dbReference>
<dbReference type="STRING" id="2711.A0A067ED01"/>
<dbReference type="SUPFAM" id="SSF52200">
    <property type="entry name" value="Toll/Interleukin receptor TIR domain"/>
    <property type="match status" value="1"/>
</dbReference>
<protein>
    <recommendedName>
        <fullName evidence="2">TIR domain-containing protein</fullName>
    </recommendedName>
</protein>
<dbReference type="PANTHER" id="PTHR11017:SF570">
    <property type="entry name" value="DISEASE RESISTANCE PROTEIN (TIR-NBS CLASS)-RELATED"/>
    <property type="match status" value="1"/>
</dbReference>
<evidence type="ECO:0000259" key="2">
    <source>
        <dbReference type="PROSITE" id="PS50104"/>
    </source>
</evidence>
<organism evidence="3 4">
    <name type="scientific">Citrus sinensis</name>
    <name type="common">Sweet orange</name>
    <name type="synonym">Citrus aurantium var. sinensis</name>
    <dbReference type="NCBI Taxonomy" id="2711"/>
    <lineage>
        <taxon>Eukaryota</taxon>
        <taxon>Viridiplantae</taxon>
        <taxon>Streptophyta</taxon>
        <taxon>Embryophyta</taxon>
        <taxon>Tracheophyta</taxon>
        <taxon>Spermatophyta</taxon>
        <taxon>Magnoliopsida</taxon>
        <taxon>eudicotyledons</taxon>
        <taxon>Gunneridae</taxon>
        <taxon>Pentapetalae</taxon>
        <taxon>rosids</taxon>
        <taxon>malvids</taxon>
        <taxon>Sapindales</taxon>
        <taxon>Rutaceae</taxon>
        <taxon>Aurantioideae</taxon>
        <taxon>Citrus</taxon>
    </lineage>
</organism>
<gene>
    <name evidence="3" type="ORF">CISIN_1g001020mg</name>
</gene>
<dbReference type="SUPFAM" id="SSF52540">
    <property type="entry name" value="P-loop containing nucleoside triphosphate hydrolases"/>
    <property type="match status" value="1"/>
</dbReference>
<proteinExistence type="predicted"/>
<feature type="non-terminal residue" evidence="3">
    <location>
        <position position="274"/>
    </location>
</feature>